<name>A0A1M6T1W8_9PROT</name>
<dbReference type="AlphaFoldDB" id="A0A1M6T1W8"/>
<organism evidence="1 2">
    <name type="scientific">Muricoccus roseus</name>
    <dbReference type="NCBI Taxonomy" id="198092"/>
    <lineage>
        <taxon>Bacteria</taxon>
        <taxon>Pseudomonadati</taxon>
        <taxon>Pseudomonadota</taxon>
        <taxon>Alphaproteobacteria</taxon>
        <taxon>Acetobacterales</taxon>
        <taxon>Roseomonadaceae</taxon>
        <taxon>Muricoccus</taxon>
    </lineage>
</organism>
<accession>A0A1M6T1W8</accession>
<reference evidence="1 2" key="1">
    <citation type="submission" date="2016-11" db="EMBL/GenBank/DDBJ databases">
        <authorList>
            <person name="Jaros S."/>
            <person name="Januszkiewicz K."/>
            <person name="Wedrychowicz H."/>
        </authorList>
    </citation>
    <scope>NUCLEOTIDE SEQUENCE [LARGE SCALE GENOMIC DNA]</scope>
    <source>
        <strain evidence="1 2">DSM 14916</strain>
    </source>
</reference>
<proteinExistence type="predicted"/>
<sequence length="80" mass="9079">MDHAVDFRSDPLTKRDSYLRIERVGKPTAPWLWKVYSVDGDVLSQSRLGYRCAEDALKVGEVFLRRMRSGPGNSRGVPGR</sequence>
<dbReference type="STRING" id="198092.SAMN02745194_05062"/>
<protein>
    <recommendedName>
        <fullName evidence="3">DUF1508 domain-containing protein</fullName>
    </recommendedName>
</protein>
<evidence type="ECO:0000313" key="1">
    <source>
        <dbReference type="EMBL" id="SHK50920.1"/>
    </source>
</evidence>
<evidence type="ECO:0008006" key="3">
    <source>
        <dbReference type="Google" id="ProtNLM"/>
    </source>
</evidence>
<keyword evidence="2" id="KW-1185">Reference proteome</keyword>
<gene>
    <name evidence="1" type="ORF">SAMN02745194_05062</name>
</gene>
<dbReference type="Proteomes" id="UP000184387">
    <property type="component" value="Unassembled WGS sequence"/>
</dbReference>
<evidence type="ECO:0000313" key="2">
    <source>
        <dbReference type="Proteomes" id="UP000184387"/>
    </source>
</evidence>
<dbReference type="EMBL" id="FQZF01000068">
    <property type="protein sequence ID" value="SHK50920.1"/>
    <property type="molecule type" value="Genomic_DNA"/>
</dbReference>